<dbReference type="Proteomes" id="UP001597389">
    <property type="component" value="Unassembled WGS sequence"/>
</dbReference>
<evidence type="ECO:0000256" key="4">
    <source>
        <dbReference type="PROSITE-ProRule" id="PRU00433"/>
    </source>
</evidence>
<dbReference type="Pfam" id="PF13442">
    <property type="entry name" value="Cytochrome_CBB3"/>
    <property type="match status" value="1"/>
</dbReference>
<keyword evidence="1 4" id="KW-0349">Heme</keyword>
<dbReference type="SUPFAM" id="SSF46626">
    <property type="entry name" value="Cytochrome c"/>
    <property type="match status" value="1"/>
</dbReference>
<evidence type="ECO:0000256" key="5">
    <source>
        <dbReference type="SAM" id="Phobius"/>
    </source>
</evidence>
<organism evidence="7 8">
    <name type="scientific">Rubritalea tangerina</name>
    <dbReference type="NCBI Taxonomy" id="430798"/>
    <lineage>
        <taxon>Bacteria</taxon>
        <taxon>Pseudomonadati</taxon>
        <taxon>Verrucomicrobiota</taxon>
        <taxon>Verrucomicrobiia</taxon>
        <taxon>Verrucomicrobiales</taxon>
        <taxon>Rubritaleaceae</taxon>
        <taxon>Rubritalea</taxon>
    </lineage>
</organism>
<keyword evidence="3 4" id="KW-0408">Iron</keyword>
<dbReference type="InterPro" id="IPR036909">
    <property type="entry name" value="Cyt_c-like_dom_sf"/>
</dbReference>
<dbReference type="EMBL" id="JBHUJB010000080">
    <property type="protein sequence ID" value="MFD2160450.1"/>
    <property type="molecule type" value="Genomic_DNA"/>
</dbReference>
<dbReference type="PANTHER" id="PTHR30600">
    <property type="entry name" value="CYTOCHROME C PEROXIDASE-RELATED"/>
    <property type="match status" value="1"/>
</dbReference>
<dbReference type="Pfam" id="PF21419">
    <property type="entry name" value="RoxA-like_Cyt-c"/>
    <property type="match status" value="1"/>
</dbReference>
<evidence type="ECO:0000256" key="1">
    <source>
        <dbReference type="ARBA" id="ARBA00022617"/>
    </source>
</evidence>
<feature type="domain" description="Cytochrome c" evidence="6">
    <location>
        <begin position="456"/>
        <end position="624"/>
    </location>
</feature>
<evidence type="ECO:0000313" key="8">
    <source>
        <dbReference type="Proteomes" id="UP001597389"/>
    </source>
</evidence>
<dbReference type="RefSeq" id="WP_377088732.1">
    <property type="nucleotide sequence ID" value="NZ_JBHSJL010000014.1"/>
</dbReference>
<accession>A0ABW4ZFF2</accession>
<sequence length="624" mass="70716">MKNCYLTWFSRIGFLGILINLGFVIPSFLMPGMLQSMMGLPFDASHEWMQNAGMLVAAVSLFYIPALVNPAKYPIYAWLVAISRLIAGVFWIYLVNTSAFPDAFKPMMWVDSSLGIILSTLLILGLGNERGAFFKALGTFLTAPFRWFASRWQQSLGFKITSSLSILILSFLGFETWNNLLRKHPDTVYQDDADQYKYGAIGLGMQARIPLYLFQALPNIFGDKLPDPEKGYASLGLIYEEGKDLPIGLAERHIGYKSVEPNCALCHTGSYVDENTNKRIPILGGPAHEFDLEKFQWFLYDCANDERFTADILMPEIEKIADLTASEKLYYRYAIIPFAKEALRQQGKDYAWQKSRPEQGRGRTDTFNPTKINVFKFPDDHTIGTVDLPQVWNQKPREGMWLHWDGNNDEIRERNYAAAMAVGATQTSVIPDNFKRVTDYLLTLQPPAFPGSVDAELAKTGQTIYEKNCASCHAFGAEKVGQVTPLEEILTDPHRLDSFTTMLVDKFHTFQKPPFDFEAYRKTYGYANTPLDGVWARAPYLHNGSVPTLWHLLQKPEDRPTQFYKGFNKYDYQKLGWISSGPDAESMGFLLKTSDPGNGNQGHTYGTELSEDEKRALLEYLKTI</sequence>
<evidence type="ECO:0000259" key="6">
    <source>
        <dbReference type="PROSITE" id="PS51007"/>
    </source>
</evidence>
<comment type="caution">
    <text evidence="7">The sequence shown here is derived from an EMBL/GenBank/DDBJ whole genome shotgun (WGS) entry which is preliminary data.</text>
</comment>
<evidence type="ECO:0000256" key="2">
    <source>
        <dbReference type="ARBA" id="ARBA00022723"/>
    </source>
</evidence>
<keyword evidence="2 4" id="KW-0479">Metal-binding</keyword>
<keyword evidence="5" id="KW-0472">Membrane</keyword>
<feature type="transmembrane region" description="Helical" evidence="5">
    <location>
        <begin position="155"/>
        <end position="174"/>
    </location>
</feature>
<evidence type="ECO:0000256" key="3">
    <source>
        <dbReference type="ARBA" id="ARBA00023004"/>
    </source>
</evidence>
<feature type="transmembrane region" description="Helical" evidence="5">
    <location>
        <begin position="75"/>
        <end position="94"/>
    </location>
</feature>
<gene>
    <name evidence="7" type="ORF">ACFSW8_16215</name>
</gene>
<keyword evidence="5" id="KW-0812">Transmembrane</keyword>
<dbReference type="Gene3D" id="1.10.760.10">
    <property type="entry name" value="Cytochrome c-like domain"/>
    <property type="match status" value="1"/>
</dbReference>
<dbReference type="InterPro" id="IPR009056">
    <property type="entry name" value="Cyt_c-like_dom"/>
</dbReference>
<dbReference type="PANTHER" id="PTHR30600:SF9">
    <property type="entry name" value="BLR7738 PROTEIN"/>
    <property type="match status" value="1"/>
</dbReference>
<protein>
    <submittedName>
        <fullName evidence="7">C-type cytochrome</fullName>
    </submittedName>
</protein>
<name>A0ABW4ZFF2_9BACT</name>
<feature type="transmembrane region" description="Helical" evidence="5">
    <location>
        <begin position="106"/>
        <end position="125"/>
    </location>
</feature>
<feature type="transmembrane region" description="Helical" evidence="5">
    <location>
        <begin position="12"/>
        <end position="29"/>
    </location>
</feature>
<proteinExistence type="predicted"/>
<dbReference type="PROSITE" id="PS51007">
    <property type="entry name" value="CYTC"/>
    <property type="match status" value="2"/>
</dbReference>
<feature type="domain" description="Cytochrome c" evidence="6">
    <location>
        <begin position="250"/>
        <end position="328"/>
    </location>
</feature>
<dbReference type="InterPro" id="IPR051395">
    <property type="entry name" value="Cytochrome_c_Peroxidase/MauG"/>
</dbReference>
<keyword evidence="5" id="KW-1133">Transmembrane helix</keyword>
<reference evidence="8" key="1">
    <citation type="journal article" date="2019" name="Int. J. Syst. Evol. Microbiol.">
        <title>The Global Catalogue of Microorganisms (GCM) 10K type strain sequencing project: providing services to taxonomists for standard genome sequencing and annotation.</title>
        <authorList>
            <consortium name="The Broad Institute Genomics Platform"/>
            <consortium name="The Broad Institute Genome Sequencing Center for Infectious Disease"/>
            <person name="Wu L."/>
            <person name="Ma J."/>
        </authorList>
    </citation>
    <scope>NUCLEOTIDE SEQUENCE [LARGE SCALE GENOMIC DNA]</scope>
    <source>
        <strain evidence="8">CCUG 57942</strain>
    </source>
</reference>
<feature type="transmembrane region" description="Helical" evidence="5">
    <location>
        <begin position="49"/>
        <end position="68"/>
    </location>
</feature>
<keyword evidence="8" id="KW-1185">Reference proteome</keyword>
<evidence type="ECO:0000313" key="7">
    <source>
        <dbReference type="EMBL" id="MFD2160450.1"/>
    </source>
</evidence>